<dbReference type="Proteomes" id="UP001497382">
    <property type="component" value="Unassembled WGS sequence"/>
</dbReference>
<sequence length="56" mass="6310">MRIATTTEEEEECHEISETECDRELKTLSKIRGNNSLRVAMPPECHQAAVTALTVH</sequence>
<dbReference type="EMBL" id="CAXIEN010000033">
    <property type="protein sequence ID" value="CAL1268423.1"/>
    <property type="molecule type" value="Genomic_DNA"/>
</dbReference>
<evidence type="ECO:0000313" key="2">
    <source>
        <dbReference type="Proteomes" id="UP001497382"/>
    </source>
</evidence>
<protein>
    <submittedName>
        <fullName evidence="1">Uncharacterized protein</fullName>
    </submittedName>
</protein>
<dbReference type="AlphaFoldDB" id="A0AAV1ZBQ0"/>
<name>A0AAV1ZBQ0_9ARAC</name>
<evidence type="ECO:0000313" key="1">
    <source>
        <dbReference type="EMBL" id="CAL1268423.1"/>
    </source>
</evidence>
<reference evidence="1 2" key="1">
    <citation type="submission" date="2024-04" db="EMBL/GenBank/DDBJ databases">
        <authorList>
            <person name="Rising A."/>
            <person name="Reimegard J."/>
            <person name="Sonavane S."/>
            <person name="Akerstrom W."/>
            <person name="Nylinder S."/>
            <person name="Hedman E."/>
            <person name="Kallberg Y."/>
        </authorList>
    </citation>
    <scope>NUCLEOTIDE SEQUENCE [LARGE SCALE GENOMIC DNA]</scope>
</reference>
<comment type="caution">
    <text evidence="1">The sequence shown here is derived from an EMBL/GenBank/DDBJ whole genome shotgun (WGS) entry which is preliminary data.</text>
</comment>
<proteinExistence type="predicted"/>
<accession>A0AAV1ZBQ0</accession>
<gene>
    <name evidence="1" type="ORF">LARSCL_LOCUS4160</name>
</gene>
<organism evidence="1 2">
    <name type="scientific">Larinioides sclopetarius</name>
    <dbReference type="NCBI Taxonomy" id="280406"/>
    <lineage>
        <taxon>Eukaryota</taxon>
        <taxon>Metazoa</taxon>
        <taxon>Ecdysozoa</taxon>
        <taxon>Arthropoda</taxon>
        <taxon>Chelicerata</taxon>
        <taxon>Arachnida</taxon>
        <taxon>Araneae</taxon>
        <taxon>Araneomorphae</taxon>
        <taxon>Entelegynae</taxon>
        <taxon>Araneoidea</taxon>
        <taxon>Araneidae</taxon>
        <taxon>Larinioides</taxon>
    </lineage>
</organism>
<keyword evidence="2" id="KW-1185">Reference proteome</keyword>